<accession>A0A1I8Q4B6</accession>
<keyword evidence="5" id="KW-1185">Reference proteome</keyword>
<dbReference type="Proteomes" id="UP000095300">
    <property type="component" value="Unassembled WGS sequence"/>
</dbReference>
<dbReference type="Gene3D" id="3.40.50.720">
    <property type="entry name" value="NAD(P)-binding Rossmann-like Domain"/>
    <property type="match status" value="1"/>
</dbReference>
<dbReference type="PRINTS" id="PR00080">
    <property type="entry name" value="SDRFAMILY"/>
</dbReference>
<sequence>MFFTIIFTTLFVLVACAFWFTKTTKELPKTWYEWKTEFRYQYLGILGLVDDFKRRSVNRVELYKQPDRIAVITGGNRGIGLRIVEKLLACDMTVIVGVRDPKAAEQIFKTTINADKSDGKLICEELDVGSMKSVRHFAQKIKDKFNKVDLLINNAGIMFAPYKISSEGYESHFAVNFLGHFLLQHLLMPLLKAAGKEEKRSRIVNVTSCAHLVGRINYKDINGEKYYSPGDAYSQSKLAQILTTRHLQQVLDNEKAYVQVIAVHPGVVDTDLFEHSATTAVPWFNKLLFKTPEQGSRTPVYAAISPRIEGQGALYLSNCRKGAIKRSALKAEVCEKFFKFACDLLKIEDFGLGK</sequence>
<dbReference type="PANTHER" id="PTHR43157">
    <property type="entry name" value="PHOSPHATIDYLINOSITOL-GLYCAN BIOSYNTHESIS CLASS F PROTEIN-RELATED"/>
    <property type="match status" value="1"/>
</dbReference>
<evidence type="ECO:0000256" key="2">
    <source>
        <dbReference type="RuleBase" id="RU000363"/>
    </source>
</evidence>
<dbReference type="AlphaFoldDB" id="A0A1I8Q4B6"/>
<name>A0A1I8Q4B6_STOCA</name>
<feature type="signal peptide" evidence="3">
    <location>
        <begin position="1"/>
        <end position="17"/>
    </location>
</feature>
<dbReference type="KEGG" id="scac:106096352"/>
<evidence type="ECO:0000256" key="3">
    <source>
        <dbReference type="SAM" id="SignalP"/>
    </source>
</evidence>
<evidence type="ECO:0000256" key="1">
    <source>
        <dbReference type="ARBA" id="ARBA00023002"/>
    </source>
</evidence>
<dbReference type="VEuPathDB" id="VectorBase:SCAU013773"/>
<organism evidence="4 5">
    <name type="scientific">Stomoxys calcitrans</name>
    <name type="common">Stable fly</name>
    <name type="synonym">Conops calcitrans</name>
    <dbReference type="NCBI Taxonomy" id="35570"/>
    <lineage>
        <taxon>Eukaryota</taxon>
        <taxon>Metazoa</taxon>
        <taxon>Ecdysozoa</taxon>
        <taxon>Arthropoda</taxon>
        <taxon>Hexapoda</taxon>
        <taxon>Insecta</taxon>
        <taxon>Pterygota</taxon>
        <taxon>Neoptera</taxon>
        <taxon>Endopterygota</taxon>
        <taxon>Diptera</taxon>
        <taxon>Brachycera</taxon>
        <taxon>Muscomorpha</taxon>
        <taxon>Muscoidea</taxon>
        <taxon>Muscidae</taxon>
        <taxon>Stomoxys</taxon>
    </lineage>
</organism>
<dbReference type="PANTHER" id="PTHR43157:SF31">
    <property type="entry name" value="PHOSPHATIDYLINOSITOL-GLYCAN BIOSYNTHESIS CLASS F PROTEIN"/>
    <property type="match status" value="1"/>
</dbReference>
<evidence type="ECO:0000313" key="5">
    <source>
        <dbReference type="Proteomes" id="UP000095300"/>
    </source>
</evidence>
<protein>
    <submittedName>
        <fullName evidence="4">Uncharacterized protein</fullName>
    </submittedName>
</protein>
<dbReference type="InterPro" id="IPR002347">
    <property type="entry name" value="SDR_fam"/>
</dbReference>
<comment type="similarity">
    <text evidence="2">Belongs to the short-chain dehydrogenases/reductases (SDR) family.</text>
</comment>
<dbReference type="SUPFAM" id="SSF51735">
    <property type="entry name" value="NAD(P)-binding Rossmann-fold domains"/>
    <property type="match status" value="1"/>
</dbReference>
<dbReference type="Pfam" id="PF00106">
    <property type="entry name" value="adh_short"/>
    <property type="match status" value="1"/>
</dbReference>
<dbReference type="PRINTS" id="PR00081">
    <property type="entry name" value="GDHRDH"/>
</dbReference>
<dbReference type="GO" id="GO:0016491">
    <property type="term" value="F:oxidoreductase activity"/>
    <property type="evidence" value="ECO:0007669"/>
    <property type="project" value="UniProtKB-KW"/>
</dbReference>
<reference evidence="4" key="1">
    <citation type="submission" date="2020-05" db="UniProtKB">
        <authorList>
            <consortium name="EnsemblMetazoa"/>
        </authorList>
    </citation>
    <scope>IDENTIFICATION</scope>
    <source>
        <strain evidence="4">USDA</strain>
    </source>
</reference>
<dbReference type="OrthoDB" id="191139at2759"/>
<keyword evidence="1" id="KW-0560">Oxidoreductase</keyword>
<dbReference type="STRING" id="35570.A0A1I8Q4B6"/>
<feature type="chain" id="PRO_5009327671" evidence="3">
    <location>
        <begin position="18"/>
        <end position="354"/>
    </location>
</feature>
<proteinExistence type="inferred from homology"/>
<evidence type="ECO:0000313" key="4">
    <source>
        <dbReference type="EnsemblMetazoa" id="SCAU013773-PA"/>
    </source>
</evidence>
<keyword evidence="3" id="KW-0732">Signal</keyword>
<gene>
    <name evidence="4" type="primary">106096352</name>
</gene>
<dbReference type="EnsemblMetazoa" id="SCAU013773-RA">
    <property type="protein sequence ID" value="SCAU013773-PA"/>
    <property type="gene ID" value="SCAU013773"/>
</dbReference>
<dbReference type="InterPro" id="IPR036291">
    <property type="entry name" value="NAD(P)-bd_dom_sf"/>
</dbReference>